<organism evidence="1 2">
    <name type="scientific">Serratia fonticola</name>
    <dbReference type="NCBI Taxonomy" id="47917"/>
    <lineage>
        <taxon>Bacteria</taxon>
        <taxon>Pseudomonadati</taxon>
        <taxon>Pseudomonadota</taxon>
        <taxon>Gammaproteobacteria</taxon>
        <taxon>Enterobacterales</taxon>
        <taxon>Yersiniaceae</taxon>
        <taxon>Serratia</taxon>
    </lineage>
</organism>
<dbReference type="Proteomes" id="UP000270487">
    <property type="component" value="Chromosome"/>
</dbReference>
<dbReference type="AlphaFoldDB" id="A0A448TAG0"/>
<dbReference type="EMBL" id="LR134492">
    <property type="protein sequence ID" value="VEI76947.1"/>
    <property type="molecule type" value="Genomic_DNA"/>
</dbReference>
<name>A0A448TAG0_SERFO</name>
<proteinExistence type="predicted"/>
<sequence length="36" mass="4289">MKNARTGRALAKQVSEYLLFFVAQRHNQHINVYRID</sequence>
<gene>
    <name evidence="1" type="ORF">NCTC13193_05575</name>
</gene>
<accession>A0A448TAG0</accession>
<protein>
    <submittedName>
        <fullName evidence="1">Uncharacterized protein</fullName>
    </submittedName>
</protein>
<evidence type="ECO:0000313" key="2">
    <source>
        <dbReference type="Proteomes" id="UP000270487"/>
    </source>
</evidence>
<evidence type="ECO:0000313" key="1">
    <source>
        <dbReference type="EMBL" id="VEI76947.1"/>
    </source>
</evidence>
<reference evidence="1 2" key="1">
    <citation type="submission" date="2018-12" db="EMBL/GenBank/DDBJ databases">
        <authorList>
            <consortium name="Pathogen Informatics"/>
        </authorList>
    </citation>
    <scope>NUCLEOTIDE SEQUENCE [LARGE SCALE GENOMIC DNA]</scope>
    <source>
        <strain evidence="1 2">NCTC13193</strain>
    </source>
</reference>